<evidence type="ECO:0000313" key="4">
    <source>
        <dbReference type="Proteomes" id="UP000789901"/>
    </source>
</evidence>
<keyword evidence="4" id="KW-1185">Reference proteome</keyword>
<dbReference type="EMBL" id="CAJVQB010004477">
    <property type="protein sequence ID" value="CAG8636775.1"/>
    <property type="molecule type" value="Genomic_DNA"/>
</dbReference>
<feature type="region of interest" description="Disordered" evidence="2">
    <location>
        <begin position="84"/>
        <end position="115"/>
    </location>
</feature>
<comment type="caution">
    <text evidence="3">The sequence shown here is derived from an EMBL/GenBank/DDBJ whole genome shotgun (WGS) entry which is preliminary data.</text>
</comment>
<evidence type="ECO:0000313" key="3">
    <source>
        <dbReference type="EMBL" id="CAG8636775.1"/>
    </source>
</evidence>
<feature type="compositionally biased region" description="Polar residues" evidence="2">
    <location>
        <begin position="99"/>
        <end position="109"/>
    </location>
</feature>
<proteinExistence type="predicted"/>
<protein>
    <submittedName>
        <fullName evidence="3">98_t:CDS:1</fullName>
    </submittedName>
</protein>
<dbReference type="Proteomes" id="UP000789901">
    <property type="component" value="Unassembled WGS sequence"/>
</dbReference>
<evidence type="ECO:0000256" key="1">
    <source>
        <dbReference type="SAM" id="Coils"/>
    </source>
</evidence>
<reference evidence="3 4" key="1">
    <citation type="submission" date="2021-06" db="EMBL/GenBank/DDBJ databases">
        <authorList>
            <person name="Kallberg Y."/>
            <person name="Tangrot J."/>
            <person name="Rosling A."/>
        </authorList>
    </citation>
    <scope>NUCLEOTIDE SEQUENCE [LARGE SCALE GENOMIC DNA]</scope>
    <source>
        <strain evidence="3 4">120-4 pot B 10/14</strain>
    </source>
</reference>
<name>A0ABN7UQE8_GIGMA</name>
<organism evidence="3 4">
    <name type="scientific">Gigaspora margarita</name>
    <dbReference type="NCBI Taxonomy" id="4874"/>
    <lineage>
        <taxon>Eukaryota</taxon>
        <taxon>Fungi</taxon>
        <taxon>Fungi incertae sedis</taxon>
        <taxon>Mucoromycota</taxon>
        <taxon>Glomeromycotina</taxon>
        <taxon>Glomeromycetes</taxon>
        <taxon>Diversisporales</taxon>
        <taxon>Gigasporaceae</taxon>
        <taxon>Gigaspora</taxon>
    </lineage>
</organism>
<gene>
    <name evidence="3" type="ORF">GMARGA_LOCUS8627</name>
</gene>
<feature type="coiled-coil region" evidence="1">
    <location>
        <begin position="125"/>
        <end position="155"/>
    </location>
</feature>
<accession>A0ABN7UQE8</accession>
<sequence length="309" mass="35677">MPWKIICRNRDENLNNFIRDSKIEDVDINNNLGSYNLPKDDILKLIITWLNNLGSYKTDIGSAQGMIQVGHCYQNQKLESYTHSQESTYTSKDKVKTHPPSQESSIKSSETQKLHKPKFDEACKVNTYSKEEKDLKKLNEELKMKAQTISKAQNEKILSFEGYAPDNIPSMQSLTEDSEKSDKFEELSTEKLKKKKAKFKQYRQSKTFMTPHTEYKLVKSENYNSKDSDTTDKLVRCKLMQNKMILNQTSNSELITSNPEYLSTSTSFLDLLESSRVSTDPKDDIEDLETFNKTTKNIEFQSFEDNASS</sequence>
<evidence type="ECO:0000256" key="2">
    <source>
        <dbReference type="SAM" id="MobiDB-lite"/>
    </source>
</evidence>
<keyword evidence="1" id="KW-0175">Coiled coil</keyword>